<keyword evidence="1" id="KW-1133">Transmembrane helix</keyword>
<gene>
    <name evidence="2" type="ORF">IC761_19360</name>
</gene>
<feature type="transmembrane region" description="Helical" evidence="1">
    <location>
        <begin position="12"/>
        <end position="29"/>
    </location>
</feature>
<sequence length="51" mass="5939">MTHLAPVDQAFLLLVIVFCLGSCLIRAFWELEQARARRRAPWPGRQTTKRD</sequence>
<dbReference type="KEGG" id="bcou:IC761_19360"/>
<dbReference type="Proteomes" id="UP000594621">
    <property type="component" value="Chromosome"/>
</dbReference>
<reference evidence="2 3" key="1">
    <citation type="submission" date="2020-09" db="EMBL/GenBank/DDBJ databases">
        <title>Complete genomes of bradyrhizobia occurring on native shrubby legumes in Australia.</title>
        <authorList>
            <person name="Lafay B."/>
        </authorList>
    </citation>
    <scope>NUCLEOTIDE SEQUENCE [LARGE SCALE GENOMIC DNA]</scope>
    <source>
        <strain evidence="2 3">BDV5040</strain>
    </source>
</reference>
<dbReference type="AlphaFoldDB" id="A0A7S9D009"/>
<evidence type="ECO:0000313" key="3">
    <source>
        <dbReference type="Proteomes" id="UP000594621"/>
    </source>
</evidence>
<evidence type="ECO:0000313" key="2">
    <source>
        <dbReference type="EMBL" id="QPF88691.1"/>
    </source>
</evidence>
<accession>A0A7S9D009</accession>
<keyword evidence="1" id="KW-0472">Membrane</keyword>
<organism evidence="2 3">
    <name type="scientific">Bradyrhizobium commune</name>
    <dbReference type="NCBI Taxonomy" id="83627"/>
    <lineage>
        <taxon>Bacteria</taxon>
        <taxon>Pseudomonadati</taxon>
        <taxon>Pseudomonadota</taxon>
        <taxon>Alphaproteobacteria</taxon>
        <taxon>Hyphomicrobiales</taxon>
        <taxon>Nitrobacteraceae</taxon>
        <taxon>Bradyrhizobium</taxon>
    </lineage>
</organism>
<protein>
    <submittedName>
        <fullName evidence="2">Uncharacterized protein</fullName>
    </submittedName>
</protein>
<keyword evidence="3" id="KW-1185">Reference proteome</keyword>
<proteinExistence type="predicted"/>
<dbReference type="RefSeq" id="WP_195798244.1">
    <property type="nucleotide sequence ID" value="NZ_CP061379.1"/>
</dbReference>
<keyword evidence="1" id="KW-0812">Transmembrane</keyword>
<evidence type="ECO:0000256" key="1">
    <source>
        <dbReference type="SAM" id="Phobius"/>
    </source>
</evidence>
<name>A0A7S9D009_9BRAD</name>
<dbReference type="EMBL" id="CP061379">
    <property type="protein sequence ID" value="QPF88691.1"/>
    <property type="molecule type" value="Genomic_DNA"/>
</dbReference>